<keyword evidence="2" id="KW-0732">Signal</keyword>
<sequence length="450" mass="49763">MKRTIQLAVLALTCGIAAPNSTNAGMQLDKDEIFDCNNPASKFENIVCSNPGVFDMINHNHQRFKYAPSPQEESAIKLREEYYTLVGDLEKLCPPDNARVAAACMQDFVQGPAMLSFDKRIDELYENVSDIEGDEECDGCEEIPAEESVSNTAASSFRVDDPSDQSPMDFVRRLQEDSTANAQDEVAKFFNDFWSGLGAGKSSASDQNSEPDTGWDVTEKPEPLTGATTRFARKIFDYEGASIEVALSCDASKKQILFSATDRTDAINELNIPNAATHMAEVKTRFLPSPPGFPDNEVFNGGAQSFGRTFTLIGFNPNNWGIGFCQSGPGYAPNSPFCQQKDVSLPDQIRKAAQKNNASITDLAFKKRDFVPAKWSDFDEIRYSLRTVWGNPAAGQTVPQQYFFSIFPNKQPLKSLFDMCERHEDRCVAIAGEKEAKACRNALLKEMTNG</sequence>
<evidence type="ECO:0008006" key="5">
    <source>
        <dbReference type="Google" id="ProtNLM"/>
    </source>
</evidence>
<proteinExistence type="predicted"/>
<comment type="caution">
    <text evidence="3">The sequence shown here is derived from an EMBL/GenBank/DDBJ whole genome shotgun (WGS) entry which is preliminary data.</text>
</comment>
<evidence type="ECO:0000256" key="2">
    <source>
        <dbReference type="SAM" id="SignalP"/>
    </source>
</evidence>
<gene>
    <name evidence="3" type="ORF">F9K94_21210</name>
</gene>
<dbReference type="AlphaFoldDB" id="A0A7V7VR46"/>
<evidence type="ECO:0000313" key="3">
    <source>
        <dbReference type="EMBL" id="KAB2655079.1"/>
    </source>
</evidence>
<organism evidence="3 4">
    <name type="scientific">Brucella tritici</name>
    <dbReference type="NCBI Taxonomy" id="94626"/>
    <lineage>
        <taxon>Bacteria</taxon>
        <taxon>Pseudomonadati</taxon>
        <taxon>Pseudomonadota</taxon>
        <taxon>Alphaproteobacteria</taxon>
        <taxon>Hyphomicrobiales</taxon>
        <taxon>Brucellaceae</taxon>
        <taxon>Brucella/Ochrobactrum group</taxon>
        <taxon>Brucella</taxon>
    </lineage>
</organism>
<dbReference type="Proteomes" id="UP000460650">
    <property type="component" value="Unassembled WGS sequence"/>
</dbReference>
<accession>A0A7V7VR46</accession>
<evidence type="ECO:0000256" key="1">
    <source>
        <dbReference type="SAM" id="MobiDB-lite"/>
    </source>
</evidence>
<name>A0A7V7VR46_9HYPH</name>
<dbReference type="EMBL" id="WBVY01000007">
    <property type="protein sequence ID" value="KAB2655079.1"/>
    <property type="molecule type" value="Genomic_DNA"/>
</dbReference>
<feature type="region of interest" description="Disordered" evidence="1">
    <location>
        <begin position="200"/>
        <end position="223"/>
    </location>
</feature>
<reference evidence="3 4" key="1">
    <citation type="submission" date="2019-09" db="EMBL/GenBank/DDBJ databases">
        <title>Taxonomic organization of the family Brucellaceae based on a phylogenomic approach.</title>
        <authorList>
            <person name="Leclercq S."/>
            <person name="Cloeckaert A."/>
            <person name="Zygmunt M.S."/>
        </authorList>
    </citation>
    <scope>NUCLEOTIDE SEQUENCE [LARGE SCALE GENOMIC DNA]</scope>
    <source>
        <strain evidence="3 4">TA93</strain>
    </source>
</reference>
<feature type="signal peptide" evidence="2">
    <location>
        <begin position="1"/>
        <end position="24"/>
    </location>
</feature>
<protein>
    <recommendedName>
        <fullName evidence="5">YARHG domain-containing protein</fullName>
    </recommendedName>
</protein>
<feature type="chain" id="PRO_5031394021" description="YARHG domain-containing protein" evidence="2">
    <location>
        <begin position="25"/>
        <end position="450"/>
    </location>
</feature>
<dbReference type="RefSeq" id="WP_151648283.1">
    <property type="nucleotide sequence ID" value="NZ_WBVY01000007.1"/>
</dbReference>
<feature type="compositionally biased region" description="Polar residues" evidence="1">
    <location>
        <begin position="202"/>
        <end position="211"/>
    </location>
</feature>
<evidence type="ECO:0000313" key="4">
    <source>
        <dbReference type="Proteomes" id="UP000460650"/>
    </source>
</evidence>